<proteinExistence type="predicted"/>
<protein>
    <submittedName>
        <fullName evidence="2">Uncharacterized protein</fullName>
    </submittedName>
</protein>
<organism evidence="2">
    <name type="scientific">marine sediment metagenome</name>
    <dbReference type="NCBI Taxonomy" id="412755"/>
    <lineage>
        <taxon>unclassified sequences</taxon>
        <taxon>metagenomes</taxon>
        <taxon>ecological metagenomes</taxon>
    </lineage>
</organism>
<gene>
    <name evidence="2" type="ORF">S06H3_24476</name>
</gene>
<dbReference type="EMBL" id="BARV01013628">
    <property type="protein sequence ID" value="GAI24622.1"/>
    <property type="molecule type" value="Genomic_DNA"/>
</dbReference>
<sequence>TRRKTQFGLGIRGDHDLRPRGYGAPGLGYKREEYQPEYEQRPVWDPYQHRWIQPPPQNYPPYPYQPSYPPRDEKLLTKEAVAEIVADAISKKAEEDKFDKLTDKVGGIETGLRDRIDDKFEEIKVLVEKDKEEE</sequence>
<reference evidence="2" key="1">
    <citation type="journal article" date="2014" name="Front. Microbiol.">
        <title>High frequency of phylogenetically diverse reductive dehalogenase-homologous genes in deep subseafloor sedimentary metagenomes.</title>
        <authorList>
            <person name="Kawai M."/>
            <person name="Futagami T."/>
            <person name="Toyoda A."/>
            <person name="Takaki Y."/>
            <person name="Nishi S."/>
            <person name="Hori S."/>
            <person name="Arai W."/>
            <person name="Tsubouchi T."/>
            <person name="Morono Y."/>
            <person name="Uchiyama I."/>
            <person name="Ito T."/>
            <person name="Fujiyama A."/>
            <person name="Inagaki F."/>
            <person name="Takami H."/>
        </authorList>
    </citation>
    <scope>NUCLEOTIDE SEQUENCE</scope>
    <source>
        <strain evidence="2">Expedition CK06-06</strain>
    </source>
</reference>
<evidence type="ECO:0000313" key="2">
    <source>
        <dbReference type="EMBL" id="GAI24622.1"/>
    </source>
</evidence>
<accession>X1LZ25</accession>
<feature type="region of interest" description="Disordered" evidence="1">
    <location>
        <begin position="1"/>
        <end position="32"/>
    </location>
</feature>
<evidence type="ECO:0000256" key="1">
    <source>
        <dbReference type="SAM" id="MobiDB-lite"/>
    </source>
</evidence>
<dbReference type="AlphaFoldDB" id="X1LZ25"/>
<name>X1LZ25_9ZZZZ</name>
<comment type="caution">
    <text evidence="2">The sequence shown here is derived from an EMBL/GenBank/DDBJ whole genome shotgun (WGS) entry which is preliminary data.</text>
</comment>
<feature type="non-terminal residue" evidence="2">
    <location>
        <position position="1"/>
    </location>
</feature>
<feature type="non-terminal residue" evidence="2">
    <location>
        <position position="134"/>
    </location>
</feature>